<protein>
    <recommendedName>
        <fullName evidence="1">Knr4/Smi1-like domain-containing protein</fullName>
    </recommendedName>
</protein>
<dbReference type="SMART" id="SM00860">
    <property type="entry name" value="SMI1_KNR4"/>
    <property type="match status" value="1"/>
</dbReference>
<proteinExistence type="predicted"/>
<dbReference type="Gene3D" id="3.40.1580.10">
    <property type="entry name" value="SMI1/KNR4-like"/>
    <property type="match status" value="1"/>
</dbReference>
<organism evidence="2 3">
    <name type="scientific">Dactylosporangium salmoneum</name>
    <dbReference type="NCBI Taxonomy" id="53361"/>
    <lineage>
        <taxon>Bacteria</taxon>
        <taxon>Bacillati</taxon>
        <taxon>Actinomycetota</taxon>
        <taxon>Actinomycetes</taxon>
        <taxon>Micromonosporales</taxon>
        <taxon>Micromonosporaceae</taxon>
        <taxon>Dactylosporangium</taxon>
    </lineage>
</organism>
<comment type="caution">
    <text evidence="2">The sequence shown here is derived from an EMBL/GenBank/DDBJ whole genome shotgun (WGS) entry which is preliminary data.</text>
</comment>
<name>A0ABN3G2V2_9ACTN</name>
<dbReference type="InterPro" id="IPR037883">
    <property type="entry name" value="Knr4/Smi1-like_sf"/>
</dbReference>
<dbReference type="InterPro" id="IPR018958">
    <property type="entry name" value="Knr4/Smi1-like_dom"/>
</dbReference>
<reference evidence="2 3" key="1">
    <citation type="journal article" date="2019" name="Int. J. Syst. Evol. Microbiol.">
        <title>The Global Catalogue of Microorganisms (GCM) 10K type strain sequencing project: providing services to taxonomists for standard genome sequencing and annotation.</title>
        <authorList>
            <consortium name="The Broad Institute Genomics Platform"/>
            <consortium name="The Broad Institute Genome Sequencing Center for Infectious Disease"/>
            <person name="Wu L."/>
            <person name="Ma J."/>
        </authorList>
    </citation>
    <scope>NUCLEOTIDE SEQUENCE [LARGE SCALE GENOMIC DNA]</scope>
    <source>
        <strain evidence="2 3">JCM 3272</strain>
    </source>
</reference>
<sequence>MAPFEEVEATFWEAQNKRMMLPPLTADLIAEAERQLGVALPADLIHLLRIQNGGVVAPAWDACPAEPNAWAGDHVPFEHELPLAPGFRAFVERLSPSAGYPG</sequence>
<gene>
    <name evidence="2" type="ORF">GCM10010170_027550</name>
</gene>
<evidence type="ECO:0000313" key="2">
    <source>
        <dbReference type="EMBL" id="GAA2343032.1"/>
    </source>
</evidence>
<keyword evidence="3" id="KW-1185">Reference proteome</keyword>
<dbReference type="EMBL" id="BAAARV010000023">
    <property type="protein sequence ID" value="GAA2343032.1"/>
    <property type="molecule type" value="Genomic_DNA"/>
</dbReference>
<evidence type="ECO:0000313" key="3">
    <source>
        <dbReference type="Proteomes" id="UP001501444"/>
    </source>
</evidence>
<accession>A0ABN3G2V2</accession>
<dbReference type="Pfam" id="PF09346">
    <property type="entry name" value="SMI1_KNR4"/>
    <property type="match status" value="1"/>
</dbReference>
<dbReference type="SUPFAM" id="SSF160631">
    <property type="entry name" value="SMI1/KNR4-like"/>
    <property type="match status" value="1"/>
</dbReference>
<dbReference type="Proteomes" id="UP001501444">
    <property type="component" value="Unassembled WGS sequence"/>
</dbReference>
<evidence type="ECO:0000259" key="1">
    <source>
        <dbReference type="SMART" id="SM00860"/>
    </source>
</evidence>
<feature type="domain" description="Knr4/Smi1-like" evidence="1">
    <location>
        <begin position="23"/>
        <end position="93"/>
    </location>
</feature>
<dbReference type="RefSeq" id="WP_344612732.1">
    <property type="nucleotide sequence ID" value="NZ_BAAARV010000023.1"/>
</dbReference>